<comment type="caution">
    <text evidence="1">The sequence shown here is derived from an EMBL/GenBank/DDBJ whole genome shotgun (WGS) entry which is preliminary data.</text>
</comment>
<accession>A0A4C1ZTP7</accession>
<sequence length="78" mass="8735">MKVRLMYWRGERCGVPRKDKCRNSDVRERCDLKEDVVTRAERGGIFEGKGGVSCSRKSTLGMHSHATHIKGKTAGANE</sequence>
<evidence type="ECO:0000313" key="1">
    <source>
        <dbReference type="EMBL" id="GBP91058.1"/>
    </source>
</evidence>
<evidence type="ECO:0000313" key="2">
    <source>
        <dbReference type="Proteomes" id="UP000299102"/>
    </source>
</evidence>
<dbReference type="AlphaFoldDB" id="A0A4C1ZTP7"/>
<protein>
    <submittedName>
        <fullName evidence="1">Uncharacterized protein</fullName>
    </submittedName>
</protein>
<keyword evidence="2" id="KW-1185">Reference proteome</keyword>
<name>A0A4C1ZTP7_EUMVA</name>
<organism evidence="1 2">
    <name type="scientific">Eumeta variegata</name>
    <name type="common">Bagworm moth</name>
    <name type="synonym">Eumeta japonica</name>
    <dbReference type="NCBI Taxonomy" id="151549"/>
    <lineage>
        <taxon>Eukaryota</taxon>
        <taxon>Metazoa</taxon>
        <taxon>Ecdysozoa</taxon>
        <taxon>Arthropoda</taxon>
        <taxon>Hexapoda</taxon>
        <taxon>Insecta</taxon>
        <taxon>Pterygota</taxon>
        <taxon>Neoptera</taxon>
        <taxon>Endopterygota</taxon>
        <taxon>Lepidoptera</taxon>
        <taxon>Glossata</taxon>
        <taxon>Ditrysia</taxon>
        <taxon>Tineoidea</taxon>
        <taxon>Psychidae</taxon>
        <taxon>Oiketicinae</taxon>
        <taxon>Eumeta</taxon>
    </lineage>
</organism>
<dbReference type="Proteomes" id="UP000299102">
    <property type="component" value="Unassembled WGS sequence"/>
</dbReference>
<gene>
    <name evidence="1" type="ORF">EVAR_62007_1</name>
</gene>
<dbReference type="EMBL" id="BGZK01002138">
    <property type="protein sequence ID" value="GBP91058.1"/>
    <property type="molecule type" value="Genomic_DNA"/>
</dbReference>
<proteinExistence type="predicted"/>
<reference evidence="1 2" key="1">
    <citation type="journal article" date="2019" name="Commun. Biol.">
        <title>The bagworm genome reveals a unique fibroin gene that provides high tensile strength.</title>
        <authorList>
            <person name="Kono N."/>
            <person name="Nakamura H."/>
            <person name="Ohtoshi R."/>
            <person name="Tomita M."/>
            <person name="Numata K."/>
            <person name="Arakawa K."/>
        </authorList>
    </citation>
    <scope>NUCLEOTIDE SEQUENCE [LARGE SCALE GENOMIC DNA]</scope>
</reference>
<dbReference type="OrthoDB" id="425681at2759"/>